<dbReference type="Proteomes" id="UP000289465">
    <property type="component" value="Unassembled WGS sequence"/>
</dbReference>
<gene>
    <name evidence="2" type="ORF">AVE30378_01492</name>
</gene>
<accession>A0A446CBV0</accession>
<name>A0A446CBV0_9BURK</name>
<feature type="region of interest" description="Disordered" evidence="1">
    <location>
        <begin position="15"/>
        <end position="38"/>
    </location>
</feature>
<feature type="compositionally biased region" description="Polar residues" evidence="1">
    <location>
        <begin position="29"/>
        <end position="38"/>
    </location>
</feature>
<evidence type="ECO:0000313" key="3">
    <source>
        <dbReference type="Proteomes" id="UP000289465"/>
    </source>
</evidence>
<evidence type="ECO:0000313" key="2">
    <source>
        <dbReference type="EMBL" id="SSW65331.1"/>
    </source>
</evidence>
<sequence length="48" mass="5373">MHPGNKTFLKNCEKNANTHAQPEMASEQKLMQGNVSNQAEVWIIDTST</sequence>
<dbReference type="AlphaFoldDB" id="A0A446CBV0"/>
<protein>
    <submittedName>
        <fullName evidence="2">Uncharacterized protein</fullName>
    </submittedName>
</protein>
<dbReference type="EMBL" id="UFQC01000006">
    <property type="protein sequence ID" value="SSW65331.1"/>
    <property type="molecule type" value="Genomic_DNA"/>
</dbReference>
<evidence type="ECO:0000256" key="1">
    <source>
        <dbReference type="SAM" id="MobiDB-lite"/>
    </source>
</evidence>
<proteinExistence type="predicted"/>
<organism evidence="2 3">
    <name type="scientific">Achromobacter veterisilvae</name>
    <dbReference type="NCBI Taxonomy" id="2069367"/>
    <lineage>
        <taxon>Bacteria</taxon>
        <taxon>Pseudomonadati</taxon>
        <taxon>Pseudomonadota</taxon>
        <taxon>Betaproteobacteria</taxon>
        <taxon>Burkholderiales</taxon>
        <taxon>Alcaligenaceae</taxon>
        <taxon>Achromobacter</taxon>
    </lineage>
</organism>
<reference evidence="2 3" key="1">
    <citation type="submission" date="2018-07" db="EMBL/GenBank/DDBJ databases">
        <authorList>
            <person name="Peeters C."/>
        </authorList>
    </citation>
    <scope>NUCLEOTIDE SEQUENCE [LARGE SCALE GENOMIC DNA]</scope>
    <source>
        <strain evidence="2 3">LMG 30378</strain>
    </source>
</reference>